<evidence type="ECO:0000256" key="1">
    <source>
        <dbReference type="SAM" id="MobiDB-lite"/>
    </source>
</evidence>
<dbReference type="InterPro" id="IPR007278">
    <property type="entry name" value="DUF397"/>
</dbReference>
<evidence type="ECO:0000313" key="4">
    <source>
        <dbReference type="Proteomes" id="UP001569963"/>
    </source>
</evidence>
<feature type="region of interest" description="Disordered" evidence="1">
    <location>
        <begin position="1"/>
        <end position="24"/>
    </location>
</feature>
<evidence type="ECO:0000313" key="3">
    <source>
        <dbReference type="EMBL" id="MFA1541559.1"/>
    </source>
</evidence>
<reference evidence="3 4" key="1">
    <citation type="submission" date="2023-11" db="EMBL/GenBank/DDBJ databases">
        <title>Actinomadura monticuli sp. nov., isolated from volcanic ash.</title>
        <authorList>
            <person name="Lee S.D."/>
            <person name="Yang H."/>
            <person name="Kim I.S."/>
        </authorList>
    </citation>
    <scope>NUCLEOTIDE SEQUENCE [LARGE SCALE GENOMIC DNA]</scope>
    <source>
        <strain evidence="3 4">DLS-62</strain>
    </source>
</reference>
<protein>
    <submittedName>
        <fullName evidence="3">DUF397 domain-containing protein</fullName>
    </submittedName>
</protein>
<accession>A0ABV4QEH0</accession>
<feature type="domain" description="DUF397" evidence="2">
    <location>
        <begin position="10"/>
        <end position="63"/>
    </location>
</feature>
<dbReference type="Proteomes" id="UP001569963">
    <property type="component" value="Unassembled WGS sequence"/>
</dbReference>
<sequence>MRPSPDSPAAVWRKSSRSTATGNECVELTATAGLIAVRDSVDPDGPRLEIAPSAWRMLTTRIKNGELAH</sequence>
<dbReference type="RefSeq" id="WP_371951715.1">
    <property type="nucleotide sequence ID" value="NZ_JAXCEI010000009.1"/>
</dbReference>
<comment type="caution">
    <text evidence="3">The sequence shown here is derived from an EMBL/GenBank/DDBJ whole genome shotgun (WGS) entry which is preliminary data.</text>
</comment>
<dbReference type="EMBL" id="JAXCEI010000009">
    <property type="protein sequence ID" value="MFA1541559.1"/>
    <property type="molecule type" value="Genomic_DNA"/>
</dbReference>
<organism evidence="3 4">
    <name type="scientific">Actinomadura monticuli</name>
    <dbReference type="NCBI Taxonomy" id="3097367"/>
    <lineage>
        <taxon>Bacteria</taxon>
        <taxon>Bacillati</taxon>
        <taxon>Actinomycetota</taxon>
        <taxon>Actinomycetes</taxon>
        <taxon>Streptosporangiales</taxon>
        <taxon>Thermomonosporaceae</taxon>
        <taxon>Actinomadura</taxon>
    </lineage>
</organism>
<dbReference type="Pfam" id="PF04149">
    <property type="entry name" value="DUF397"/>
    <property type="match status" value="1"/>
</dbReference>
<proteinExistence type="predicted"/>
<name>A0ABV4QEH0_9ACTN</name>
<gene>
    <name evidence="3" type="ORF">SM611_21740</name>
</gene>
<keyword evidence="4" id="KW-1185">Reference proteome</keyword>
<evidence type="ECO:0000259" key="2">
    <source>
        <dbReference type="Pfam" id="PF04149"/>
    </source>
</evidence>